<dbReference type="PANTHER" id="PTHR12682:SF11">
    <property type="entry name" value="PROTEIN ARCHEASE"/>
    <property type="match status" value="1"/>
</dbReference>
<evidence type="ECO:0000313" key="6">
    <source>
        <dbReference type="EMBL" id="ADE16013.1"/>
    </source>
</evidence>
<dbReference type="AlphaFoldDB" id="D5BYM5"/>
<dbReference type="HOGENOM" id="CLU_111362_3_0_6"/>
<dbReference type="RefSeq" id="WP_013033863.1">
    <property type="nucleotide sequence ID" value="NC_013960.1"/>
</dbReference>
<name>D5BYM5_NITHN</name>
<dbReference type="STRING" id="472759.Nhal_2953"/>
<dbReference type="InterPro" id="IPR023572">
    <property type="entry name" value="Archease_dom"/>
</dbReference>
<dbReference type="eggNOG" id="COG1371">
    <property type="taxonomic scope" value="Bacteria"/>
</dbReference>
<dbReference type="OrthoDB" id="513063at2"/>
<evidence type="ECO:0000256" key="4">
    <source>
        <dbReference type="ARBA" id="ARBA00022837"/>
    </source>
</evidence>
<dbReference type="InterPro" id="IPR036820">
    <property type="entry name" value="Archease_dom_sf"/>
</dbReference>
<organism evidence="6 7">
    <name type="scientific">Nitrosococcus halophilus (strain Nc4)</name>
    <dbReference type="NCBI Taxonomy" id="472759"/>
    <lineage>
        <taxon>Bacteria</taxon>
        <taxon>Pseudomonadati</taxon>
        <taxon>Pseudomonadota</taxon>
        <taxon>Gammaproteobacteria</taxon>
        <taxon>Chromatiales</taxon>
        <taxon>Chromatiaceae</taxon>
        <taxon>Nitrosococcus</taxon>
    </lineage>
</organism>
<evidence type="ECO:0000256" key="1">
    <source>
        <dbReference type="ARBA" id="ARBA00007963"/>
    </source>
</evidence>
<evidence type="ECO:0000256" key="2">
    <source>
        <dbReference type="ARBA" id="ARBA00022694"/>
    </source>
</evidence>
<dbReference type="Proteomes" id="UP000001844">
    <property type="component" value="Chromosome"/>
</dbReference>
<dbReference type="GO" id="GO:0008033">
    <property type="term" value="P:tRNA processing"/>
    <property type="evidence" value="ECO:0007669"/>
    <property type="project" value="UniProtKB-KW"/>
</dbReference>
<feature type="domain" description="Archease" evidence="5">
    <location>
        <begin position="3"/>
        <end position="143"/>
    </location>
</feature>
<gene>
    <name evidence="6" type="ordered locus">Nhal_2953</name>
</gene>
<keyword evidence="3" id="KW-0479">Metal-binding</keyword>
<keyword evidence="4" id="KW-0106">Calcium</keyword>
<dbReference type="Gene3D" id="3.55.10.10">
    <property type="entry name" value="Archease domain"/>
    <property type="match status" value="1"/>
</dbReference>
<keyword evidence="7" id="KW-1185">Reference proteome</keyword>
<evidence type="ECO:0000313" key="7">
    <source>
        <dbReference type="Proteomes" id="UP000001844"/>
    </source>
</evidence>
<protein>
    <recommendedName>
        <fullName evidence="5">Archease domain-containing protein</fullName>
    </recommendedName>
</protein>
<evidence type="ECO:0000256" key="3">
    <source>
        <dbReference type="ARBA" id="ARBA00022723"/>
    </source>
</evidence>
<dbReference type="GO" id="GO:0046872">
    <property type="term" value="F:metal ion binding"/>
    <property type="evidence" value="ECO:0007669"/>
    <property type="project" value="UniProtKB-KW"/>
</dbReference>
<dbReference type="EMBL" id="CP001798">
    <property type="protein sequence ID" value="ADE16013.1"/>
    <property type="molecule type" value="Genomic_DNA"/>
</dbReference>
<keyword evidence="2" id="KW-0819">tRNA processing</keyword>
<accession>D5BYM5</accession>
<dbReference type="SUPFAM" id="SSF69819">
    <property type="entry name" value="MTH1598-like"/>
    <property type="match status" value="1"/>
</dbReference>
<dbReference type="PANTHER" id="PTHR12682">
    <property type="entry name" value="ARCHEASE"/>
    <property type="match status" value="1"/>
</dbReference>
<sequence>MPYQFLDEVAVADVEFRAWGQDLAEVFSSAADATMNVMIEDLNSIKPKQHCSIALENEAADMLLFDFLQELIYYKDSEQLLLRAPKVAIREKQGNYYLQADAAGEKLNPQRHEQGVDVKAVTLHRFSLEQDENGWTANVILDI</sequence>
<dbReference type="Pfam" id="PF01951">
    <property type="entry name" value="Archease"/>
    <property type="match status" value="1"/>
</dbReference>
<dbReference type="KEGG" id="nhl:Nhal_2953"/>
<evidence type="ECO:0000259" key="5">
    <source>
        <dbReference type="Pfam" id="PF01951"/>
    </source>
</evidence>
<proteinExistence type="inferred from homology"/>
<reference evidence="7" key="1">
    <citation type="submission" date="2010-04" db="EMBL/GenBank/DDBJ databases">
        <title>Complete genome sequence of Nitrosococcus halophilus Nc4, a salt-adapted, aerobic obligate ammonia-oxidizing sulfur purple bacterium.</title>
        <authorList>
            <consortium name="US DOE Joint Genome Institute"/>
            <person name="Campbell M.A."/>
            <person name="Malfatti S.A."/>
            <person name="Chain P.S.G."/>
            <person name="Heidelberg J.F."/>
            <person name="Ward B.B."/>
            <person name="Klotz M.G."/>
        </authorList>
    </citation>
    <scope>NUCLEOTIDE SEQUENCE [LARGE SCALE GENOMIC DNA]</scope>
    <source>
        <strain evidence="7">Nc4</strain>
    </source>
</reference>
<comment type="similarity">
    <text evidence="1">Belongs to the archease family.</text>
</comment>
<dbReference type="InterPro" id="IPR002804">
    <property type="entry name" value="Archease"/>
</dbReference>